<comment type="caution">
    <text evidence="2">The sequence shown here is derived from an EMBL/GenBank/DDBJ whole genome shotgun (WGS) entry which is preliminary data.</text>
</comment>
<dbReference type="AlphaFoldDB" id="A0AAV4NKN1"/>
<evidence type="ECO:0000313" key="3">
    <source>
        <dbReference type="Proteomes" id="UP001054837"/>
    </source>
</evidence>
<dbReference type="EMBL" id="BPLQ01001782">
    <property type="protein sequence ID" value="GIX85345.1"/>
    <property type="molecule type" value="Genomic_DNA"/>
</dbReference>
<feature type="region of interest" description="Disordered" evidence="1">
    <location>
        <begin position="81"/>
        <end position="120"/>
    </location>
</feature>
<accession>A0AAV4NKN1</accession>
<protein>
    <submittedName>
        <fullName evidence="2">Uncharacterized protein</fullName>
    </submittedName>
</protein>
<evidence type="ECO:0000256" key="1">
    <source>
        <dbReference type="SAM" id="MobiDB-lite"/>
    </source>
</evidence>
<organism evidence="2 3">
    <name type="scientific">Caerostris darwini</name>
    <dbReference type="NCBI Taxonomy" id="1538125"/>
    <lineage>
        <taxon>Eukaryota</taxon>
        <taxon>Metazoa</taxon>
        <taxon>Ecdysozoa</taxon>
        <taxon>Arthropoda</taxon>
        <taxon>Chelicerata</taxon>
        <taxon>Arachnida</taxon>
        <taxon>Araneae</taxon>
        <taxon>Araneomorphae</taxon>
        <taxon>Entelegynae</taxon>
        <taxon>Araneoidea</taxon>
        <taxon>Araneidae</taxon>
        <taxon>Caerostris</taxon>
    </lineage>
</organism>
<name>A0AAV4NKN1_9ARAC</name>
<sequence>MLSTATSKTTMLLHSTEQRVEDEKFQNIVCAKELNPLTQSNDFKQSTKRFNFTPSVPKIKNKTRPNPISRNRKLFYHEIPALPSDKHPPCNRHQKSNDFQQSTKRFNFTPSVPKSKKKPRSTPIIRKLFYLEIPILPSDKPTL</sequence>
<proteinExistence type="predicted"/>
<feature type="compositionally biased region" description="Polar residues" evidence="1">
    <location>
        <begin position="97"/>
        <end position="109"/>
    </location>
</feature>
<dbReference type="Proteomes" id="UP001054837">
    <property type="component" value="Unassembled WGS sequence"/>
</dbReference>
<evidence type="ECO:0000313" key="2">
    <source>
        <dbReference type="EMBL" id="GIX85345.1"/>
    </source>
</evidence>
<keyword evidence="3" id="KW-1185">Reference proteome</keyword>
<reference evidence="2 3" key="1">
    <citation type="submission" date="2021-06" db="EMBL/GenBank/DDBJ databases">
        <title>Caerostris darwini draft genome.</title>
        <authorList>
            <person name="Kono N."/>
            <person name="Arakawa K."/>
        </authorList>
    </citation>
    <scope>NUCLEOTIDE SEQUENCE [LARGE SCALE GENOMIC DNA]</scope>
</reference>
<gene>
    <name evidence="2" type="ORF">CDAR_264591</name>
</gene>